<protein>
    <submittedName>
        <fullName evidence="3">Uncharacterized protein</fullName>
    </submittedName>
</protein>
<gene>
    <name evidence="3" type="ORF">COLO4_09445</name>
</gene>
<keyword evidence="4" id="KW-1185">Reference proteome</keyword>
<evidence type="ECO:0000256" key="2">
    <source>
        <dbReference type="ARBA" id="ARBA00022840"/>
    </source>
</evidence>
<dbReference type="Proteomes" id="UP000187203">
    <property type="component" value="Unassembled WGS sequence"/>
</dbReference>
<reference evidence="4" key="1">
    <citation type="submission" date="2013-09" db="EMBL/GenBank/DDBJ databases">
        <title>Corchorus olitorius genome sequencing.</title>
        <authorList>
            <person name="Alam M."/>
            <person name="Haque M.S."/>
            <person name="Islam M.S."/>
            <person name="Emdad E.M."/>
            <person name="Islam M.M."/>
            <person name="Ahmed B."/>
            <person name="Halim A."/>
            <person name="Hossen Q.M.M."/>
            <person name="Hossain M.Z."/>
            <person name="Ahmed R."/>
            <person name="Khan M.M."/>
            <person name="Islam R."/>
            <person name="Rashid M.M."/>
            <person name="Khan S.A."/>
            <person name="Rahman M.S."/>
            <person name="Alam M."/>
            <person name="Yahiya A.S."/>
            <person name="Khan M.S."/>
            <person name="Azam M.S."/>
            <person name="Haque T."/>
            <person name="Lashkar M.Z.H."/>
            <person name="Akhand A.I."/>
            <person name="Morshed G."/>
            <person name="Roy S."/>
            <person name="Uddin K.S."/>
            <person name="Rabeya T."/>
            <person name="Hossain A.S."/>
            <person name="Chowdhury A."/>
            <person name="Snigdha A.R."/>
            <person name="Mortoza M.S."/>
            <person name="Matin S.A."/>
            <person name="Hoque S.M.E."/>
            <person name="Islam M.K."/>
            <person name="Roy D.K."/>
            <person name="Haider R."/>
            <person name="Moosa M.M."/>
            <person name="Elias S.M."/>
            <person name="Hasan A.M."/>
            <person name="Jahan S."/>
            <person name="Shafiuddin M."/>
            <person name="Mahmood N."/>
            <person name="Shommy N.S."/>
        </authorList>
    </citation>
    <scope>NUCLEOTIDE SEQUENCE [LARGE SCALE GENOMIC DNA]</scope>
    <source>
        <strain evidence="4">cv. O-4</strain>
    </source>
</reference>
<dbReference type="STRING" id="93759.A0A1R3KC05"/>
<keyword evidence="2" id="KW-0067">ATP-binding</keyword>
<dbReference type="PANTHER" id="PTHR48103:SF2">
    <property type="entry name" value="MIDASIN"/>
    <property type="match status" value="1"/>
</dbReference>
<dbReference type="OrthoDB" id="5186at2759"/>
<evidence type="ECO:0000256" key="1">
    <source>
        <dbReference type="ARBA" id="ARBA00022741"/>
    </source>
</evidence>
<dbReference type="AlphaFoldDB" id="A0A1R3KC05"/>
<dbReference type="EMBL" id="AWUE01014233">
    <property type="protein sequence ID" value="OMP04637.1"/>
    <property type="molecule type" value="Genomic_DNA"/>
</dbReference>
<dbReference type="GO" id="GO:0030687">
    <property type="term" value="C:preribosome, large subunit precursor"/>
    <property type="evidence" value="ECO:0007669"/>
    <property type="project" value="TreeGrafter"/>
</dbReference>
<organism evidence="3 4">
    <name type="scientific">Corchorus olitorius</name>
    <dbReference type="NCBI Taxonomy" id="93759"/>
    <lineage>
        <taxon>Eukaryota</taxon>
        <taxon>Viridiplantae</taxon>
        <taxon>Streptophyta</taxon>
        <taxon>Embryophyta</taxon>
        <taxon>Tracheophyta</taxon>
        <taxon>Spermatophyta</taxon>
        <taxon>Magnoliopsida</taxon>
        <taxon>eudicotyledons</taxon>
        <taxon>Gunneridae</taxon>
        <taxon>Pentapetalae</taxon>
        <taxon>rosids</taxon>
        <taxon>malvids</taxon>
        <taxon>Malvales</taxon>
        <taxon>Malvaceae</taxon>
        <taxon>Grewioideae</taxon>
        <taxon>Apeibeae</taxon>
        <taxon>Corchorus</taxon>
    </lineage>
</organism>
<evidence type="ECO:0000313" key="3">
    <source>
        <dbReference type="EMBL" id="OMP04637.1"/>
    </source>
</evidence>
<dbReference type="GO" id="GO:0000027">
    <property type="term" value="P:ribosomal large subunit assembly"/>
    <property type="evidence" value="ECO:0007669"/>
    <property type="project" value="TreeGrafter"/>
</dbReference>
<dbReference type="GO" id="GO:0005634">
    <property type="term" value="C:nucleus"/>
    <property type="evidence" value="ECO:0007669"/>
    <property type="project" value="TreeGrafter"/>
</dbReference>
<dbReference type="GO" id="GO:0000055">
    <property type="term" value="P:ribosomal large subunit export from nucleus"/>
    <property type="evidence" value="ECO:0007669"/>
    <property type="project" value="TreeGrafter"/>
</dbReference>
<name>A0A1R3KC05_9ROSI</name>
<accession>A0A1R3KC05</accession>
<dbReference type="GO" id="GO:0005524">
    <property type="term" value="F:ATP binding"/>
    <property type="evidence" value="ECO:0007669"/>
    <property type="project" value="UniProtKB-KW"/>
</dbReference>
<keyword evidence="1" id="KW-0547">Nucleotide-binding</keyword>
<evidence type="ECO:0000313" key="4">
    <source>
        <dbReference type="Proteomes" id="UP000187203"/>
    </source>
</evidence>
<comment type="caution">
    <text evidence="3">The sequence shown here is derived from an EMBL/GenBank/DDBJ whole genome shotgun (WGS) entry which is preliminary data.</text>
</comment>
<proteinExistence type="predicted"/>
<sequence length="218" mass="24817">MRYDRPPTARRNPSGGGGRNGWFSKLVHLAQRLSLPVLIGSSPPSSGNDFLLLHLILRKRQSLNEWREISVWSIAVLYKYAAPEQYVMSMQVASASSSRVATALSPPVFVAEFFFQGGGRKGLPKSFLNRFTKVYIDELVEEGYPFICSLLYPSIPHPLLSNLIPFNRRLHEDTMLYHKFAQNCSLSHELKKLLICQRVLHHHAYYYAGYVPPLSCHI</sequence>
<dbReference type="PANTHER" id="PTHR48103">
    <property type="entry name" value="MIDASIN-RELATED"/>
    <property type="match status" value="1"/>
</dbReference>